<dbReference type="Gene3D" id="2.60.40.10">
    <property type="entry name" value="Immunoglobulins"/>
    <property type="match status" value="1"/>
</dbReference>
<evidence type="ECO:0000313" key="2">
    <source>
        <dbReference type="EMBL" id="AEE96211.1"/>
    </source>
</evidence>
<gene>
    <name evidence="2" type="ordered locus">Mahau_1013</name>
</gene>
<dbReference type="Proteomes" id="UP000008457">
    <property type="component" value="Chromosome"/>
</dbReference>
<accession>F4A2N1</accession>
<reference evidence="3" key="1">
    <citation type="submission" date="2010-11" db="EMBL/GenBank/DDBJ databases">
        <title>The complete genome of Mahella australiensis DSM 15567.</title>
        <authorList>
            <consortium name="US DOE Joint Genome Institute (JGI-PGF)"/>
            <person name="Lucas S."/>
            <person name="Copeland A."/>
            <person name="Lapidus A."/>
            <person name="Bruce D."/>
            <person name="Goodwin L."/>
            <person name="Pitluck S."/>
            <person name="Kyrpides N."/>
            <person name="Mavromatis K."/>
            <person name="Pagani I."/>
            <person name="Ivanova N."/>
            <person name="Teshima H."/>
            <person name="Brettin T."/>
            <person name="Detter J.C."/>
            <person name="Han C."/>
            <person name="Tapia R."/>
            <person name="Land M."/>
            <person name="Hauser L."/>
            <person name="Markowitz V."/>
            <person name="Cheng J.-F."/>
            <person name="Hugenholtz P."/>
            <person name="Woyke T."/>
            <person name="Wu D."/>
            <person name="Spring S."/>
            <person name="Pukall R."/>
            <person name="Steenblock K."/>
            <person name="Schneider S."/>
            <person name="Klenk H.-P."/>
            <person name="Eisen J.A."/>
        </authorList>
    </citation>
    <scope>NUCLEOTIDE SEQUENCE [LARGE SCALE GENOMIC DNA]</scope>
    <source>
        <strain evidence="3">DSM 15567 / CIP 107919 / 50-1 BON</strain>
    </source>
</reference>
<dbReference type="SMART" id="SM01066">
    <property type="entry name" value="CBM_25"/>
    <property type="match status" value="1"/>
</dbReference>
<dbReference type="GO" id="GO:2001070">
    <property type="term" value="F:starch binding"/>
    <property type="evidence" value="ECO:0007669"/>
    <property type="project" value="InterPro"/>
</dbReference>
<dbReference type="InterPro" id="IPR013783">
    <property type="entry name" value="Ig-like_fold"/>
</dbReference>
<evidence type="ECO:0000259" key="1">
    <source>
        <dbReference type="SMART" id="SM01066"/>
    </source>
</evidence>
<keyword evidence="3" id="KW-1185">Reference proteome</keyword>
<dbReference type="KEGG" id="mas:Mahau_1013"/>
<dbReference type="InterPro" id="IPR005085">
    <property type="entry name" value="CBM25"/>
</dbReference>
<dbReference type="Pfam" id="PF16760">
    <property type="entry name" value="CBM53"/>
    <property type="match status" value="1"/>
</dbReference>
<dbReference type="RefSeq" id="WP_013780641.1">
    <property type="nucleotide sequence ID" value="NC_015520.1"/>
</dbReference>
<sequence>MVLNNDISTSDAIAVEPVPITPGERVIIRYKGFLSDEQAQDIYAHVGYGPNDNWQDVQDVKLQNSFNGWQGTVDIKHGGRFNICFKDNNSRWDNNYGHNWSYEIHNGSRR</sequence>
<dbReference type="eggNOG" id="ENOG5032Z2V">
    <property type="taxonomic scope" value="Bacteria"/>
</dbReference>
<name>F4A2N1_MAHA5</name>
<protein>
    <recommendedName>
        <fullName evidence="1">Carbohydrate binding module family 25 domain-containing protein</fullName>
    </recommendedName>
</protein>
<proteinExistence type="predicted"/>
<dbReference type="OrthoDB" id="1683298at2"/>
<feature type="domain" description="Carbohydrate binding module family 25" evidence="1">
    <location>
        <begin position="23"/>
        <end position="105"/>
    </location>
</feature>
<dbReference type="EMBL" id="CP002360">
    <property type="protein sequence ID" value="AEE96211.1"/>
    <property type="molecule type" value="Genomic_DNA"/>
</dbReference>
<evidence type="ECO:0000313" key="3">
    <source>
        <dbReference type="Proteomes" id="UP000008457"/>
    </source>
</evidence>
<reference evidence="2 3" key="2">
    <citation type="journal article" date="2011" name="Stand. Genomic Sci.">
        <title>Complete genome sequence of Mahella australiensis type strain (50-1 BON).</title>
        <authorList>
            <person name="Sikorski J."/>
            <person name="Teshima H."/>
            <person name="Nolan M."/>
            <person name="Lucas S."/>
            <person name="Hammon N."/>
            <person name="Deshpande S."/>
            <person name="Cheng J.F."/>
            <person name="Pitluck S."/>
            <person name="Liolios K."/>
            <person name="Pagani I."/>
            <person name="Ivanova N."/>
            <person name="Huntemann M."/>
            <person name="Mavromatis K."/>
            <person name="Ovchinikova G."/>
            <person name="Pati A."/>
            <person name="Tapia R."/>
            <person name="Han C."/>
            <person name="Goodwin L."/>
            <person name="Chen A."/>
            <person name="Palaniappan K."/>
            <person name="Land M."/>
            <person name="Hauser L."/>
            <person name="Ngatchou-Djao O.D."/>
            <person name="Rohde M."/>
            <person name="Pukall R."/>
            <person name="Spring S."/>
            <person name="Abt B."/>
            <person name="Goker M."/>
            <person name="Detter J.C."/>
            <person name="Woyke T."/>
            <person name="Bristow J."/>
            <person name="Markowitz V."/>
            <person name="Hugenholtz P."/>
            <person name="Eisen J.A."/>
            <person name="Kyrpides N.C."/>
            <person name="Klenk H.P."/>
            <person name="Lapidus A."/>
        </authorList>
    </citation>
    <scope>NUCLEOTIDE SEQUENCE [LARGE SCALE GENOMIC DNA]</scope>
    <source>
        <strain evidence="3">DSM 15567 / CIP 107919 / 50-1 BON</strain>
    </source>
</reference>
<dbReference type="AlphaFoldDB" id="F4A2N1"/>
<dbReference type="HOGENOM" id="CLU_152619_0_0_9"/>
<organism evidence="2 3">
    <name type="scientific">Mahella australiensis (strain DSM 15567 / CIP 107919 / 50-1 BON)</name>
    <dbReference type="NCBI Taxonomy" id="697281"/>
    <lineage>
        <taxon>Bacteria</taxon>
        <taxon>Bacillati</taxon>
        <taxon>Bacillota</taxon>
        <taxon>Clostridia</taxon>
        <taxon>Thermoanaerobacterales</taxon>
        <taxon>Thermoanaerobacterales Family IV. Incertae Sedis</taxon>
        <taxon>Mahella</taxon>
    </lineage>
</organism>